<comment type="catalytic activity">
    <reaction evidence="1">
        <text>[E2 ubiquitin-conjugating enzyme]-S-ubiquitinyl-L-cysteine + [acceptor protein]-L-lysine = [E2 ubiquitin-conjugating enzyme]-L-cysteine + [acceptor protein]-N(6)-ubiquitinyl-L-lysine.</text>
        <dbReference type="EC" id="2.3.2.31"/>
    </reaction>
</comment>
<comment type="caution">
    <text evidence="11">The sequence shown here is derived from an EMBL/GenBank/DDBJ whole genome shotgun (WGS) entry which is preliminary data.</text>
</comment>
<comment type="cofactor">
    <cofactor evidence="2">
        <name>Zn(2+)</name>
        <dbReference type="ChEBI" id="CHEBI:29105"/>
    </cofactor>
</comment>
<keyword evidence="9" id="KW-0862">Zinc</keyword>
<dbReference type="InterPro" id="IPR017907">
    <property type="entry name" value="Znf_RING_CS"/>
</dbReference>
<dbReference type="Pfam" id="PF01485">
    <property type="entry name" value="IBR"/>
    <property type="match status" value="1"/>
</dbReference>
<keyword evidence="5" id="KW-0479">Metal-binding</keyword>
<dbReference type="InterPro" id="IPR045840">
    <property type="entry name" value="Ariadne"/>
</dbReference>
<dbReference type="CDD" id="cd20346">
    <property type="entry name" value="BRcat_RBR_ANKIB1"/>
    <property type="match status" value="1"/>
</dbReference>
<dbReference type="Gene3D" id="1.20.120.1750">
    <property type="match status" value="1"/>
</dbReference>
<name>A0AAV9CDH7_ACOCL</name>
<keyword evidence="4" id="KW-0808">Transferase</keyword>
<evidence type="ECO:0000256" key="2">
    <source>
        <dbReference type="ARBA" id="ARBA00001947"/>
    </source>
</evidence>
<evidence type="ECO:0000256" key="5">
    <source>
        <dbReference type="ARBA" id="ARBA00022723"/>
    </source>
</evidence>
<evidence type="ECO:0000256" key="4">
    <source>
        <dbReference type="ARBA" id="ARBA00022679"/>
    </source>
</evidence>
<dbReference type="PANTHER" id="PTHR11685">
    <property type="entry name" value="RBR FAMILY RING FINGER AND IBR DOMAIN-CONTAINING"/>
    <property type="match status" value="1"/>
</dbReference>
<sequence>MLEVMTTRSHGKRLREAEAIADHCNEDDHEEEEDLDLDLSVHESDDDDDVEEKNYTVLSESDIRRRQEDVIEALSGVLSISYASSSVLLSHHNWCVTEVCESWYVDQPAVRARVGLLETPVEEATLQCRVCLEKEDTSAAAAHADTSSAPRVGGSHIGTWVANNDGPGCLSLRCPDPSCEAAVDRDMVTRLASAEDREIYERRFVRSYVESNNNKKKIKWCPAPGCHHAVELEFVPSGGFDVTCACSNRFCWSCTEEAHHPVHCDTCGAARIRKSRRGCMHMSCPPPCMHEFCWLCLREWSEHGSPSCNAFEERRRRSAPKSRWMIAKVTLERYKHYFYRWSANDASRANALSELARFQTEDKLAILQEKQNVQDCQFVLDAWMVIVECRRVLKWSYVYGYYLPQEEEGNKKVVFFEFLQGVAEAGLERLHKLAEVDLQGFMDAGGCCEGFLRFREELVNLTTMTRKYFEKLVRAMEKGF</sequence>
<dbReference type="SUPFAM" id="SSF57850">
    <property type="entry name" value="RING/U-box"/>
    <property type="match status" value="2"/>
</dbReference>
<evidence type="ECO:0000256" key="7">
    <source>
        <dbReference type="ARBA" id="ARBA00022771"/>
    </source>
</evidence>
<evidence type="ECO:0000256" key="8">
    <source>
        <dbReference type="ARBA" id="ARBA00022786"/>
    </source>
</evidence>
<keyword evidence="6" id="KW-0677">Repeat</keyword>
<feature type="domain" description="RING-type" evidence="10">
    <location>
        <begin position="124"/>
        <end position="312"/>
    </location>
</feature>
<evidence type="ECO:0000256" key="3">
    <source>
        <dbReference type="ARBA" id="ARBA00012251"/>
    </source>
</evidence>
<organism evidence="11 12">
    <name type="scientific">Acorus calamus</name>
    <name type="common">Sweet flag</name>
    <dbReference type="NCBI Taxonomy" id="4465"/>
    <lineage>
        <taxon>Eukaryota</taxon>
        <taxon>Viridiplantae</taxon>
        <taxon>Streptophyta</taxon>
        <taxon>Embryophyta</taxon>
        <taxon>Tracheophyta</taxon>
        <taxon>Spermatophyta</taxon>
        <taxon>Magnoliopsida</taxon>
        <taxon>Liliopsida</taxon>
        <taxon>Acoraceae</taxon>
        <taxon>Acorus</taxon>
    </lineage>
</organism>
<dbReference type="PROSITE" id="PS00518">
    <property type="entry name" value="ZF_RING_1"/>
    <property type="match status" value="1"/>
</dbReference>
<dbReference type="EC" id="2.3.2.31" evidence="3"/>
<dbReference type="InterPro" id="IPR044066">
    <property type="entry name" value="TRIAD_supradom"/>
</dbReference>
<dbReference type="InterPro" id="IPR002867">
    <property type="entry name" value="IBR_dom"/>
</dbReference>
<dbReference type="PROSITE" id="PS51873">
    <property type="entry name" value="TRIAD"/>
    <property type="match status" value="1"/>
</dbReference>
<dbReference type="InterPro" id="IPR031127">
    <property type="entry name" value="E3_UB_ligase_RBR"/>
</dbReference>
<dbReference type="Proteomes" id="UP001180020">
    <property type="component" value="Unassembled WGS sequence"/>
</dbReference>
<reference evidence="11" key="2">
    <citation type="submission" date="2023-06" db="EMBL/GenBank/DDBJ databases">
        <authorList>
            <person name="Ma L."/>
            <person name="Liu K.-W."/>
            <person name="Li Z."/>
            <person name="Hsiao Y.-Y."/>
            <person name="Qi Y."/>
            <person name="Fu T."/>
            <person name="Tang G."/>
            <person name="Zhang D."/>
            <person name="Sun W.-H."/>
            <person name="Liu D.-K."/>
            <person name="Li Y."/>
            <person name="Chen G.-Z."/>
            <person name="Liu X.-D."/>
            <person name="Liao X.-Y."/>
            <person name="Jiang Y.-T."/>
            <person name="Yu X."/>
            <person name="Hao Y."/>
            <person name="Huang J."/>
            <person name="Zhao X.-W."/>
            <person name="Ke S."/>
            <person name="Chen Y.-Y."/>
            <person name="Wu W.-L."/>
            <person name="Hsu J.-L."/>
            <person name="Lin Y.-F."/>
            <person name="Huang M.-D."/>
            <person name="Li C.-Y."/>
            <person name="Huang L."/>
            <person name="Wang Z.-W."/>
            <person name="Zhao X."/>
            <person name="Zhong W.-Y."/>
            <person name="Peng D.-H."/>
            <person name="Ahmad S."/>
            <person name="Lan S."/>
            <person name="Zhang J.-S."/>
            <person name="Tsai W.-C."/>
            <person name="Van De Peer Y."/>
            <person name="Liu Z.-J."/>
        </authorList>
    </citation>
    <scope>NUCLEOTIDE SEQUENCE</scope>
    <source>
        <strain evidence="11">CP</strain>
        <tissue evidence="11">Leaves</tissue>
    </source>
</reference>
<dbReference type="GO" id="GO:0016567">
    <property type="term" value="P:protein ubiquitination"/>
    <property type="evidence" value="ECO:0007669"/>
    <property type="project" value="InterPro"/>
</dbReference>
<evidence type="ECO:0000313" key="11">
    <source>
        <dbReference type="EMBL" id="KAK1286802.1"/>
    </source>
</evidence>
<evidence type="ECO:0000259" key="10">
    <source>
        <dbReference type="PROSITE" id="PS51873"/>
    </source>
</evidence>
<dbReference type="Pfam" id="PF19422">
    <property type="entry name" value="Ariadne"/>
    <property type="match status" value="1"/>
</dbReference>
<evidence type="ECO:0000256" key="6">
    <source>
        <dbReference type="ARBA" id="ARBA00022737"/>
    </source>
</evidence>
<gene>
    <name evidence="11" type="primary">ARI8</name>
    <name evidence="11" type="ORF">QJS10_CPB20g00297</name>
</gene>
<dbReference type="EMBL" id="JAUJYO010000020">
    <property type="protein sequence ID" value="KAK1286802.1"/>
    <property type="molecule type" value="Genomic_DNA"/>
</dbReference>
<dbReference type="SMART" id="SM00647">
    <property type="entry name" value="IBR"/>
    <property type="match status" value="1"/>
</dbReference>
<dbReference type="GO" id="GO:0061630">
    <property type="term" value="F:ubiquitin protein ligase activity"/>
    <property type="evidence" value="ECO:0007669"/>
    <property type="project" value="UniProtKB-EC"/>
</dbReference>
<keyword evidence="7" id="KW-0863">Zinc-finger</keyword>
<evidence type="ECO:0000313" key="12">
    <source>
        <dbReference type="Proteomes" id="UP001180020"/>
    </source>
</evidence>
<reference evidence="11" key="1">
    <citation type="journal article" date="2023" name="Nat. Commun.">
        <title>Diploid and tetraploid genomes of Acorus and the evolution of monocots.</title>
        <authorList>
            <person name="Ma L."/>
            <person name="Liu K.W."/>
            <person name="Li Z."/>
            <person name="Hsiao Y.Y."/>
            <person name="Qi Y."/>
            <person name="Fu T."/>
            <person name="Tang G.D."/>
            <person name="Zhang D."/>
            <person name="Sun W.H."/>
            <person name="Liu D.K."/>
            <person name="Li Y."/>
            <person name="Chen G.Z."/>
            <person name="Liu X.D."/>
            <person name="Liao X.Y."/>
            <person name="Jiang Y.T."/>
            <person name="Yu X."/>
            <person name="Hao Y."/>
            <person name="Huang J."/>
            <person name="Zhao X.W."/>
            <person name="Ke S."/>
            <person name="Chen Y.Y."/>
            <person name="Wu W.L."/>
            <person name="Hsu J.L."/>
            <person name="Lin Y.F."/>
            <person name="Huang M.D."/>
            <person name="Li C.Y."/>
            <person name="Huang L."/>
            <person name="Wang Z.W."/>
            <person name="Zhao X."/>
            <person name="Zhong W.Y."/>
            <person name="Peng D.H."/>
            <person name="Ahmad S."/>
            <person name="Lan S."/>
            <person name="Zhang J.S."/>
            <person name="Tsai W.C."/>
            <person name="Van de Peer Y."/>
            <person name="Liu Z.J."/>
        </authorList>
    </citation>
    <scope>NUCLEOTIDE SEQUENCE</scope>
    <source>
        <strain evidence="11">CP</strain>
    </source>
</reference>
<proteinExistence type="predicted"/>
<keyword evidence="8" id="KW-0833">Ubl conjugation pathway</keyword>
<protein>
    <recommendedName>
        <fullName evidence="3">RBR-type E3 ubiquitin transferase</fullName>
        <ecNumber evidence="3">2.3.2.31</ecNumber>
    </recommendedName>
</protein>
<keyword evidence="12" id="KW-1185">Reference proteome</keyword>
<accession>A0AAV9CDH7</accession>
<dbReference type="GO" id="GO:0008270">
    <property type="term" value="F:zinc ion binding"/>
    <property type="evidence" value="ECO:0007669"/>
    <property type="project" value="UniProtKB-KW"/>
</dbReference>
<evidence type="ECO:0000256" key="1">
    <source>
        <dbReference type="ARBA" id="ARBA00001798"/>
    </source>
</evidence>
<dbReference type="AlphaFoldDB" id="A0AAV9CDH7"/>
<evidence type="ECO:0000256" key="9">
    <source>
        <dbReference type="ARBA" id="ARBA00022833"/>
    </source>
</evidence>